<comment type="caution">
    <text evidence="2">The sequence shown here is derived from an EMBL/GenBank/DDBJ whole genome shotgun (WGS) entry which is preliminary data.</text>
</comment>
<evidence type="ECO:0000313" key="3">
    <source>
        <dbReference type="Proteomes" id="UP001630127"/>
    </source>
</evidence>
<dbReference type="InterPro" id="IPR006094">
    <property type="entry name" value="Oxid_FAD_bind_N"/>
</dbReference>
<dbReference type="Gene3D" id="3.30.465.10">
    <property type="match status" value="1"/>
</dbReference>
<dbReference type="AlphaFoldDB" id="A0ABD2ZU39"/>
<dbReference type="InterPro" id="IPR016169">
    <property type="entry name" value="FAD-bd_PCMH_sub2"/>
</dbReference>
<organism evidence="2 3">
    <name type="scientific">Cinchona calisaya</name>
    <dbReference type="NCBI Taxonomy" id="153742"/>
    <lineage>
        <taxon>Eukaryota</taxon>
        <taxon>Viridiplantae</taxon>
        <taxon>Streptophyta</taxon>
        <taxon>Embryophyta</taxon>
        <taxon>Tracheophyta</taxon>
        <taxon>Spermatophyta</taxon>
        <taxon>Magnoliopsida</taxon>
        <taxon>eudicotyledons</taxon>
        <taxon>Gunneridae</taxon>
        <taxon>Pentapetalae</taxon>
        <taxon>asterids</taxon>
        <taxon>lamiids</taxon>
        <taxon>Gentianales</taxon>
        <taxon>Rubiaceae</taxon>
        <taxon>Cinchonoideae</taxon>
        <taxon>Cinchoneae</taxon>
        <taxon>Cinchona</taxon>
    </lineage>
</organism>
<dbReference type="SUPFAM" id="SSF56176">
    <property type="entry name" value="FAD-binding/transporter-associated domain-like"/>
    <property type="match status" value="1"/>
</dbReference>
<sequence>MVVDLSKLRSINVSIEGNSAWVQEGTTIGEVYYRISQKSKTRGFPAGLCTSVGIGGHITGGAYGPVMQKFGLGADNVADAQIVDATGRILSMGEDLFWAIRGGSGGSFGILAWKLRLVPVPAIVTVFTVPKTLQSLRFLLFQKHWNKGLLNSYVGGNKLLIFLMKISSSEFSYNL</sequence>
<dbReference type="EMBL" id="JBJUIK010000007">
    <property type="protein sequence ID" value="KAL3522929.1"/>
    <property type="molecule type" value="Genomic_DNA"/>
</dbReference>
<name>A0ABD2ZU39_9GENT</name>
<feature type="domain" description="FAD-binding PCMH-type" evidence="1">
    <location>
        <begin position="1"/>
        <end position="120"/>
    </location>
</feature>
<dbReference type="InterPro" id="IPR016166">
    <property type="entry name" value="FAD-bd_PCMH"/>
</dbReference>
<proteinExistence type="predicted"/>
<dbReference type="PROSITE" id="PS51387">
    <property type="entry name" value="FAD_PCMH"/>
    <property type="match status" value="1"/>
</dbReference>
<protein>
    <recommendedName>
        <fullName evidence="1">FAD-binding PCMH-type domain-containing protein</fullName>
    </recommendedName>
</protein>
<evidence type="ECO:0000259" key="1">
    <source>
        <dbReference type="PROSITE" id="PS51387"/>
    </source>
</evidence>
<dbReference type="PANTHER" id="PTHR32448">
    <property type="entry name" value="OS08G0158400 PROTEIN"/>
    <property type="match status" value="1"/>
</dbReference>
<dbReference type="InterPro" id="IPR036318">
    <property type="entry name" value="FAD-bd_PCMH-like_sf"/>
</dbReference>
<dbReference type="Gene3D" id="3.40.462.20">
    <property type="match status" value="1"/>
</dbReference>
<gene>
    <name evidence="2" type="ORF">ACH5RR_015763</name>
</gene>
<accession>A0ABD2ZU39</accession>
<dbReference type="Pfam" id="PF01565">
    <property type="entry name" value="FAD_binding_4"/>
    <property type="match status" value="1"/>
</dbReference>
<reference evidence="2 3" key="1">
    <citation type="submission" date="2024-11" db="EMBL/GenBank/DDBJ databases">
        <title>A near-complete genome assembly of Cinchona calisaya.</title>
        <authorList>
            <person name="Lian D.C."/>
            <person name="Zhao X.W."/>
            <person name="Wei L."/>
        </authorList>
    </citation>
    <scope>NUCLEOTIDE SEQUENCE [LARGE SCALE GENOMIC DNA]</scope>
    <source>
        <tissue evidence="2">Nenye</tissue>
    </source>
</reference>
<dbReference type="Proteomes" id="UP001630127">
    <property type="component" value="Unassembled WGS sequence"/>
</dbReference>
<evidence type="ECO:0000313" key="2">
    <source>
        <dbReference type="EMBL" id="KAL3522929.1"/>
    </source>
</evidence>
<keyword evidence="3" id="KW-1185">Reference proteome</keyword>